<proteinExistence type="predicted"/>
<reference evidence="1 3" key="2">
    <citation type="journal article" date="2013" name="Nature">
        <title>Insights into bilaterian evolution from three spiralian genomes.</title>
        <authorList>
            <person name="Simakov O."/>
            <person name="Marletaz F."/>
            <person name="Cho S.J."/>
            <person name="Edsinger-Gonzales E."/>
            <person name="Havlak P."/>
            <person name="Hellsten U."/>
            <person name="Kuo D.H."/>
            <person name="Larsson T."/>
            <person name="Lv J."/>
            <person name="Arendt D."/>
            <person name="Savage R."/>
            <person name="Osoegawa K."/>
            <person name="de Jong P."/>
            <person name="Grimwood J."/>
            <person name="Chapman J.A."/>
            <person name="Shapiro H."/>
            <person name="Aerts A."/>
            <person name="Otillar R.P."/>
            <person name="Terry A.Y."/>
            <person name="Boore J.L."/>
            <person name="Grigoriev I.V."/>
            <person name="Lindberg D.R."/>
            <person name="Seaver E.C."/>
            <person name="Weisblat D.A."/>
            <person name="Putnam N.H."/>
            <person name="Rokhsar D.S."/>
        </authorList>
    </citation>
    <scope>NUCLEOTIDE SEQUENCE</scope>
    <source>
        <strain evidence="1 3">I ESC-2004</strain>
    </source>
</reference>
<keyword evidence="3" id="KW-1185">Reference proteome</keyword>
<organism evidence="1">
    <name type="scientific">Capitella teleta</name>
    <name type="common">Polychaete worm</name>
    <dbReference type="NCBI Taxonomy" id="283909"/>
    <lineage>
        <taxon>Eukaryota</taxon>
        <taxon>Metazoa</taxon>
        <taxon>Spiralia</taxon>
        <taxon>Lophotrochozoa</taxon>
        <taxon>Annelida</taxon>
        <taxon>Polychaeta</taxon>
        <taxon>Sedentaria</taxon>
        <taxon>Scolecida</taxon>
        <taxon>Capitellidae</taxon>
        <taxon>Capitella</taxon>
    </lineage>
</organism>
<dbReference type="EMBL" id="AMQN01017724">
    <property type="status" value="NOT_ANNOTATED_CDS"/>
    <property type="molecule type" value="Genomic_DNA"/>
</dbReference>
<accession>R7VAR3</accession>
<evidence type="ECO:0000313" key="3">
    <source>
        <dbReference type="Proteomes" id="UP000014760"/>
    </source>
</evidence>
<dbReference type="EMBL" id="KB293457">
    <property type="protein sequence ID" value="ELU15938.1"/>
    <property type="molecule type" value="Genomic_DNA"/>
</dbReference>
<gene>
    <name evidence="1" type="ORF">CAPTEDRAFT_213160</name>
</gene>
<dbReference type="HOGENOM" id="CLU_535569_0_0_1"/>
<protein>
    <submittedName>
        <fullName evidence="1 2">Uncharacterized protein</fullName>
    </submittedName>
</protein>
<name>R7VAR3_CAPTE</name>
<reference evidence="3" key="1">
    <citation type="submission" date="2012-12" db="EMBL/GenBank/DDBJ databases">
        <authorList>
            <person name="Hellsten U."/>
            <person name="Grimwood J."/>
            <person name="Chapman J.A."/>
            <person name="Shapiro H."/>
            <person name="Aerts A."/>
            <person name="Otillar R.P."/>
            <person name="Terry A.Y."/>
            <person name="Boore J.L."/>
            <person name="Simakov O."/>
            <person name="Marletaz F."/>
            <person name="Cho S.-J."/>
            <person name="Edsinger-Gonzales E."/>
            <person name="Havlak P."/>
            <person name="Kuo D.-H."/>
            <person name="Larsson T."/>
            <person name="Lv J."/>
            <person name="Arendt D."/>
            <person name="Savage R."/>
            <person name="Osoegawa K."/>
            <person name="de Jong P."/>
            <person name="Lindberg D.R."/>
            <person name="Seaver E.C."/>
            <person name="Weisblat D.A."/>
            <person name="Putnam N.H."/>
            <person name="Grigoriev I.V."/>
            <person name="Rokhsar D.S."/>
        </authorList>
    </citation>
    <scope>NUCLEOTIDE SEQUENCE</scope>
    <source>
        <strain evidence="3">I ESC-2004</strain>
    </source>
</reference>
<evidence type="ECO:0000313" key="1">
    <source>
        <dbReference type="EMBL" id="ELU15938.1"/>
    </source>
</evidence>
<dbReference type="AlphaFoldDB" id="R7VAR3"/>
<dbReference type="Proteomes" id="UP000014760">
    <property type="component" value="Unassembled WGS sequence"/>
</dbReference>
<sequence length="509" mass="57290">MAIAVHTKPVVNPPYPNPPTTTDAQGTYLQFYHDVAPAGHSTAALQSSFGIHGNGRLEYRTGHRLGFIVYGNDDATRRRMMRVFGHDKDVISFDTGGTGGWQSPFIASEEKPEHDTPIDPYILLPPYTWWGPLVALDDKSLGDFIDENGKKFVHIEYKMANMNRPVKRDMLYEEILNSPSVDHALELILHMSIQHRFNEDGRLSLTKKRNTTCDITFKGMPCDVVSRLLGLQSYQPFVCWYANRSKNRVKLKAKIMSAPTGYWMRVEFRKRKGFVEHAHRFSMAFLEDSPFYPFAKVTVREVDGGAFLPPKGFKSAMVMPKELKVWIKGTMHIDDGGNDGSANIPVDGTTILPFEPFKLAGLIPHGANQCLMIKRGWKRNVPESVYRARIAAKRTPEALIAAFYTLMNHAISDDPDNTQHGVKAEELLQVIYDKNTCKYIFECGPKAASVRMKMRKSMAELFGMLPADEAPSLPFMAMSVASPQLDNLTHATDSNMDWARKGHAIVKHP</sequence>
<evidence type="ECO:0000313" key="2">
    <source>
        <dbReference type="EnsemblMetazoa" id="CapteP213160"/>
    </source>
</evidence>
<reference evidence="2" key="3">
    <citation type="submission" date="2015-06" db="UniProtKB">
        <authorList>
            <consortium name="EnsemblMetazoa"/>
        </authorList>
    </citation>
    <scope>IDENTIFICATION</scope>
</reference>
<dbReference type="EnsemblMetazoa" id="CapteT213160">
    <property type="protein sequence ID" value="CapteP213160"/>
    <property type="gene ID" value="CapteG213160"/>
</dbReference>